<accession>A0ABX1T2K8</accession>
<dbReference type="Proteomes" id="UP001166004">
    <property type="component" value="Unassembled WGS sequence"/>
</dbReference>
<dbReference type="InterPro" id="IPR050189">
    <property type="entry name" value="MFS_Efflux_Transporters"/>
</dbReference>
<evidence type="ECO:0000256" key="2">
    <source>
        <dbReference type="ARBA" id="ARBA00022475"/>
    </source>
</evidence>
<reference evidence="8 9" key="1">
    <citation type="submission" date="2019-07" db="EMBL/GenBank/DDBJ databases">
        <title>SAR11 Genome Evolution.</title>
        <authorList>
            <person name="Giovannoni S."/>
        </authorList>
    </citation>
    <scope>NUCLEOTIDE SEQUENCE [LARGE SCALE GENOMIC DNA]</scope>
    <source>
        <strain evidence="8 9">HTCC9565</strain>
    </source>
</reference>
<keyword evidence="3 6" id="KW-0812">Transmembrane</keyword>
<evidence type="ECO:0000256" key="3">
    <source>
        <dbReference type="ARBA" id="ARBA00022692"/>
    </source>
</evidence>
<dbReference type="EMBL" id="LANA01000002">
    <property type="protein sequence ID" value="NMN67816.1"/>
    <property type="molecule type" value="Genomic_DNA"/>
</dbReference>
<evidence type="ECO:0000256" key="4">
    <source>
        <dbReference type="ARBA" id="ARBA00022989"/>
    </source>
</evidence>
<feature type="transmembrane region" description="Helical" evidence="6">
    <location>
        <begin position="220"/>
        <end position="244"/>
    </location>
</feature>
<feature type="transmembrane region" description="Helical" evidence="6">
    <location>
        <begin position="165"/>
        <end position="185"/>
    </location>
</feature>
<dbReference type="InterPro" id="IPR011701">
    <property type="entry name" value="MFS"/>
</dbReference>
<dbReference type="SUPFAM" id="SSF103473">
    <property type="entry name" value="MFS general substrate transporter"/>
    <property type="match status" value="1"/>
</dbReference>
<dbReference type="PANTHER" id="PTHR43124:SF3">
    <property type="entry name" value="CHLORAMPHENICOL EFFLUX PUMP RV0191"/>
    <property type="match status" value="1"/>
</dbReference>
<dbReference type="InterPro" id="IPR036259">
    <property type="entry name" value="MFS_trans_sf"/>
</dbReference>
<dbReference type="RefSeq" id="WP_169036320.1">
    <property type="nucleotide sequence ID" value="NZ_LANA01000002.1"/>
</dbReference>
<dbReference type="Gene3D" id="1.20.1250.20">
    <property type="entry name" value="MFS general substrate transporter like domains"/>
    <property type="match status" value="1"/>
</dbReference>
<sequence length="402" mass="45243">MFKSLNFKVILFGFIFTFFSSFGQSFFLGLFNSSIRDALSITHGQFGSIYASATLLSSFILVWVGKKIDDFNILKFSSYVIILLSISCFLFSKISSIVFLFISIFLMRLSGQGLMSHTATTTIARFFEKSRGRALSTTWLGLSLAEFILPLLIIFLLTFIDWRNIWIAISISVIIILPIVIITLVKNVKLDSREKSSVLNIKTKDIKQWTRVEVLKDYRFYIICLSMLAMPWIATGTFVYQSFIVSSKNWGPYVIAQSFMVYSVLSVLTLFLSGFLIDKFSSRRLLIYMNIPLLLSTFVLHYFNSPISSFAFLGLIGISNGLANILGSSTWAEIYGVKYIGSIKALTTALMVFSTAFGTALFGFLIDKSFSVEQIALVSGSYILIAISLLFLIKNKLNPQYL</sequence>
<evidence type="ECO:0000256" key="5">
    <source>
        <dbReference type="ARBA" id="ARBA00023136"/>
    </source>
</evidence>
<comment type="subcellular location">
    <subcellularLocation>
        <location evidence="1">Cell membrane</location>
        <topology evidence="1">Multi-pass membrane protein</topology>
    </subcellularLocation>
</comment>
<keyword evidence="5 6" id="KW-0472">Membrane</keyword>
<feature type="domain" description="Major facilitator superfamily (MFS) profile" evidence="7">
    <location>
        <begin position="9"/>
        <end position="398"/>
    </location>
</feature>
<comment type="caution">
    <text evidence="8">The sequence shown here is derived from an EMBL/GenBank/DDBJ whole genome shotgun (WGS) entry which is preliminary data.</text>
</comment>
<organism evidence="8 9">
    <name type="scientific">Pelagibacter ubique</name>
    <dbReference type="NCBI Taxonomy" id="198252"/>
    <lineage>
        <taxon>Bacteria</taxon>
        <taxon>Pseudomonadati</taxon>
        <taxon>Pseudomonadota</taxon>
        <taxon>Alphaproteobacteria</taxon>
        <taxon>Candidatus Pelagibacterales</taxon>
        <taxon>Candidatus Pelagibacteraceae</taxon>
        <taxon>Candidatus Pelagibacter</taxon>
    </lineage>
</organism>
<name>A0ABX1T2K8_PELUQ</name>
<proteinExistence type="predicted"/>
<dbReference type="Pfam" id="PF07690">
    <property type="entry name" value="MFS_1"/>
    <property type="match status" value="1"/>
</dbReference>
<feature type="transmembrane region" description="Helical" evidence="6">
    <location>
        <begin position="343"/>
        <end position="366"/>
    </location>
</feature>
<feature type="transmembrane region" description="Helical" evidence="6">
    <location>
        <begin position="47"/>
        <end position="64"/>
    </location>
</feature>
<dbReference type="PANTHER" id="PTHR43124">
    <property type="entry name" value="PURINE EFFLUX PUMP PBUE"/>
    <property type="match status" value="1"/>
</dbReference>
<protein>
    <submittedName>
        <fullName evidence="8">MFS family arabinose efflux permease</fullName>
    </submittedName>
</protein>
<evidence type="ECO:0000313" key="8">
    <source>
        <dbReference type="EMBL" id="NMN67816.1"/>
    </source>
</evidence>
<feature type="transmembrane region" description="Helical" evidence="6">
    <location>
        <begin position="309"/>
        <end position="331"/>
    </location>
</feature>
<feature type="transmembrane region" description="Helical" evidence="6">
    <location>
        <begin position="250"/>
        <end position="273"/>
    </location>
</feature>
<gene>
    <name evidence="8" type="ORF">VP91_00009650</name>
</gene>
<feature type="transmembrane region" description="Helical" evidence="6">
    <location>
        <begin position="372"/>
        <end position="393"/>
    </location>
</feature>
<keyword evidence="4 6" id="KW-1133">Transmembrane helix</keyword>
<evidence type="ECO:0000256" key="6">
    <source>
        <dbReference type="SAM" id="Phobius"/>
    </source>
</evidence>
<dbReference type="PROSITE" id="PS50850">
    <property type="entry name" value="MFS"/>
    <property type="match status" value="1"/>
</dbReference>
<feature type="transmembrane region" description="Helical" evidence="6">
    <location>
        <begin position="139"/>
        <end position="159"/>
    </location>
</feature>
<keyword evidence="2" id="KW-1003">Cell membrane</keyword>
<evidence type="ECO:0000259" key="7">
    <source>
        <dbReference type="PROSITE" id="PS50850"/>
    </source>
</evidence>
<evidence type="ECO:0000256" key="1">
    <source>
        <dbReference type="ARBA" id="ARBA00004651"/>
    </source>
</evidence>
<keyword evidence="9" id="KW-1185">Reference proteome</keyword>
<feature type="transmembrane region" description="Helical" evidence="6">
    <location>
        <begin position="285"/>
        <end position="303"/>
    </location>
</feature>
<evidence type="ECO:0000313" key="9">
    <source>
        <dbReference type="Proteomes" id="UP001166004"/>
    </source>
</evidence>
<feature type="transmembrane region" description="Helical" evidence="6">
    <location>
        <begin position="76"/>
        <end position="103"/>
    </location>
</feature>
<dbReference type="InterPro" id="IPR020846">
    <property type="entry name" value="MFS_dom"/>
</dbReference>